<comment type="pathway">
    <text evidence="5">Amine and polyamine degradation; ethanolamine degradation.</text>
</comment>
<organism evidence="6 7">
    <name type="scientific">Reichenbachiella agarivorans</name>
    <dbReference type="NCBI Taxonomy" id="2979464"/>
    <lineage>
        <taxon>Bacteria</taxon>
        <taxon>Pseudomonadati</taxon>
        <taxon>Bacteroidota</taxon>
        <taxon>Cytophagia</taxon>
        <taxon>Cytophagales</taxon>
        <taxon>Reichenbachiellaceae</taxon>
        <taxon>Reichenbachiella</taxon>
    </lineage>
</organism>
<sequence length="252" mass="27684">MSKENVWERFKSLTDARVALGRAGGSLKTAEMLLFRRDHALASDAVKTALDTEHLIEQLAPLSMPAIVLHSQATDRTTYIQRPDLGRVLDDASSSYLVSLPARDYDINIILADGLSALAIAHHAWPFLQVLIPLLGAYTLAPLVIVKQGRVAISDPIGQSLGSKLSVILIGERPGLSSPDSMGIYLTYHPRSGNTDEKRNCISNVRSEGLSYEYAAHKLAFLVTEALRRKLSGVQLKDTYDGQLLNYDRSKE</sequence>
<feature type="binding site" evidence="5">
    <location>
        <position position="201"/>
    </location>
    <ligand>
        <name>adenosylcob(III)alamin</name>
        <dbReference type="ChEBI" id="CHEBI:18408"/>
    </ligand>
</feature>
<dbReference type="EMBL" id="CP106679">
    <property type="protein sequence ID" value="UXP31675.1"/>
    <property type="molecule type" value="Genomic_DNA"/>
</dbReference>
<dbReference type="InterPro" id="IPR042255">
    <property type="entry name" value="EutC_N"/>
</dbReference>
<reference evidence="6" key="1">
    <citation type="submission" date="2022-09" db="EMBL/GenBank/DDBJ databases">
        <title>Comparative genomics and taxonomic characterization of three novel marine species of genus Reichenbachiella exhibiting antioxidant and polysaccharide degradation activities.</title>
        <authorList>
            <person name="Muhammad N."/>
            <person name="Lee Y.-J."/>
            <person name="Ko J."/>
            <person name="Kim S.-G."/>
        </authorList>
    </citation>
    <scope>NUCLEOTIDE SEQUENCE</scope>
    <source>
        <strain evidence="6">BKB1-1</strain>
    </source>
</reference>
<dbReference type="GO" id="GO:0008851">
    <property type="term" value="F:ethanolamine ammonia-lyase activity"/>
    <property type="evidence" value="ECO:0007669"/>
    <property type="project" value="UniProtKB-EC"/>
</dbReference>
<proteinExistence type="inferred from homology"/>
<comment type="similarity">
    <text evidence="5">Belongs to the EutC family.</text>
</comment>
<dbReference type="Gene3D" id="3.40.50.11240">
    <property type="entry name" value="Ethanolamine ammonia-lyase light chain (EutC)"/>
    <property type="match status" value="1"/>
</dbReference>
<dbReference type="InterPro" id="IPR009246">
    <property type="entry name" value="EutC"/>
</dbReference>
<keyword evidence="1 5" id="KW-0846">Cobalamin</keyword>
<protein>
    <recommendedName>
        <fullName evidence="5">Ethanolamine ammonia-lyase small subunit</fullName>
        <shortName evidence="5">EAL small subunit</shortName>
        <ecNumber evidence="5">4.3.1.7</ecNumber>
    </recommendedName>
</protein>
<evidence type="ECO:0000256" key="5">
    <source>
        <dbReference type="HAMAP-Rule" id="MF_00601"/>
    </source>
</evidence>
<dbReference type="EC" id="4.3.1.7" evidence="5"/>
<dbReference type="NCBIfam" id="NF003971">
    <property type="entry name" value="PRK05465.1"/>
    <property type="match status" value="1"/>
</dbReference>
<dbReference type="PANTHER" id="PTHR39330:SF1">
    <property type="entry name" value="ETHANOLAMINE AMMONIA-LYASE SMALL SUBUNIT"/>
    <property type="match status" value="1"/>
</dbReference>
<name>A0ABY6CNR0_9BACT</name>
<evidence type="ECO:0000256" key="2">
    <source>
        <dbReference type="ARBA" id="ARBA00023239"/>
    </source>
</evidence>
<keyword evidence="7" id="KW-1185">Reference proteome</keyword>
<accession>A0ABY6CNR0</accession>
<evidence type="ECO:0000256" key="1">
    <source>
        <dbReference type="ARBA" id="ARBA00022628"/>
    </source>
</evidence>
<feature type="binding site" evidence="5">
    <location>
        <position position="172"/>
    </location>
    <ligand>
        <name>adenosylcob(III)alamin</name>
        <dbReference type="ChEBI" id="CHEBI:18408"/>
    </ligand>
</feature>
<evidence type="ECO:0000256" key="3">
    <source>
        <dbReference type="ARBA" id="ARBA00023285"/>
    </source>
</evidence>
<dbReference type="HAMAP" id="MF_00601">
    <property type="entry name" value="EutC"/>
    <property type="match status" value="1"/>
</dbReference>
<comment type="subcellular location">
    <subcellularLocation>
        <location evidence="5">Bacterial microcompartment</location>
    </subcellularLocation>
</comment>
<dbReference type="RefSeq" id="WP_262309114.1">
    <property type="nucleotide sequence ID" value="NZ_CP106679.1"/>
</dbReference>
<evidence type="ECO:0000313" key="7">
    <source>
        <dbReference type="Proteomes" id="UP001065174"/>
    </source>
</evidence>
<comment type="subunit">
    <text evidence="5">The basic unit is a heterodimer which dimerizes to form tetramers. The heterotetramers trimerize; 6 large subunits form a core ring with 6 small subunits projecting outwards.</text>
</comment>
<keyword evidence="3 5" id="KW-0170">Cobalt</keyword>
<dbReference type="PANTHER" id="PTHR39330">
    <property type="entry name" value="ETHANOLAMINE AMMONIA-LYASE LIGHT CHAIN"/>
    <property type="match status" value="1"/>
</dbReference>
<dbReference type="Pfam" id="PF05985">
    <property type="entry name" value="EutC"/>
    <property type="match status" value="1"/>
</dbReference>
<dbReference type="InterPro" id="IPR042251">
    <property type="entry name" value="EutC_C"/>
</dbReference>
<feature type="binding site" evidence="5">
    <location>
        <position position="151"/>
    </location>
    <ligand>
        <name>adenosylcob(III)alamin</name>
        <dbReference type="ChEBI" id="CHEBI:18408"/>
    </ligand>
</feature>
<keyword evidence="2 5" id="KW-0456">Lyase</keyword>
<gene>
    <name evidence="5 6" type="primary">eutC</name>
    <name evidence="6" type="ORF">N6H18_15100</name>
</gene>
<comment type="catalytic activity">
    <reaction evidence="5">
        <text>ethanolamine = acetaldehyde + NH4(+)</text>
        <dbReference type="Rhea" id="RHEA:15313"/>
        <dbReference type="ChEBI" id="CHEBI:15343"/>
        <dbReference type="ChEBI" id="CHEBI:28938"/>
        <dbReference type="ChEBI" id="CHEBI:57603"/>
        <dbReference type="EC" id="4.3.1.7"/>
    </reaction>
</comment>
<comment type="cofactor">
    <cofactor evidence="5">
        <name>adenosylcob(III)alamin</name>
        <dbReference type="ChEBI" id="CHEBI:18408"/>
    </cofactor>
    <text evidence="5">Binds between the large and small subunits.</text>
</comment>
<dbReference type="Proteomes" id="UP001065174">
    <property type="component" value="Chromosome"/>
</dbReference>
<dbReference type="Gene3D" id="1.10.30.40">
    <property type="entry name" value="Ethanolamine ammonia-lyase light chain (EutC), N-terminal domain"/>
    <property type="match status" value="1"/>
</dbReference>
<evidence type="ECO:0000256" key="4">
    <source>
        <dbReference type="ARBA" id="ARBA00024446"/>
    </source>
</evidence>
<dbReference type="PIRSF" id="PIRSF018982">
    <property type="entry name" value="EutC"/>
    <property type="match status" value="1"/>
</dbReference>
<evidence type="ECO:0000313" key="6">
    <source>
        <dbReference type="EMBL" id="UXP31675.1"/>
    </source>
</evidence>
<comment type="function">
    <text evidence="5">Catalyzes the deamination of various vicinal amino-alcohols to oxo compounds. Allows this organism to utilize ethanolamine as the sole source of nitrogen and carbon in the presence of external vitamin B12.</text>
</comment>
<keyword evidence="4 5" id="KW-1283">Bacterial microcompartment</keyword>